<dbReference type="Proteomes" id="UP000075840">
    <property type="component" value="Unassembled WGS sequence"/>
</dbReference>
<evidence type="ECO:0000313" key="2">
    <source>
        <dbReference type="Proteomes" id="UP000075840"/>
    </source>
</evidence>
<protein>
    <submittedName>
        <fullName evidence="1">Uncharacterized protein</fullName>
    </submittedName>
</protein>
<proteinExistence type="predicted"/>
<organism evidence="1 2">
    <name type="scientific">Anopheles arabiensis</name>
    <name type="common">Mosquito</name>
    <dbReference type="NCBI Taxonomy" id="7173"/>
    <lineage>
        <taxon>Eukaryota</taxon>
        <taxon>Metazoa</taxon>
        <taxon>Ecdysozoa</taxon>
        <taxon>Arthropoda</taxon>
        <taxon>Hexapoda</taxon>
        <taxon>Insecta</taxon>
        <taxon>Pterygota</taxon>
        <taxon>Neoptera</taxon>
        <taxon>Endopterygota</taxon>
        <taxon>Diptera</taxon>
        <taxon>Nematocera</taxon>
        <taxon>Culicoidea</taxon>
        <taxon>Culicidae</taxon>
        <taxon>Anophelinae</taxon>
        <taxon>Anopheles</taxon>
    </lineage>
</organism>
<accession>A0A182IGE7</accession>
<dbReference type="EMBL" id="APCN01004452">
    <property type="status" value="NOT_ANNOTATED_CDS"/>
    <property type="molecule type" value="Genomic_DNA"/>
</dbReference>
<dbReference type="VEuPathDB" id="VectorBase:AARA014544"/>
<sequence>MCVCVFVRAYQLCAAVPRNSRAHYFSVLIVTISEWCSLHR</sequence>
<dbReference type="EnsemblMetazoa" id="AARA014544-RA">
    <property type="protein sequence ID" value="AARA014544-PA"/>
    <property type="gene ID" value="AARA014544"/>
</dbReference>
<keyword evidence="2" id="KW-1185">Reference proteome</keyword>
<dbReference type="AlphaFoldDB" id="A0A182IGE7"/>
<evidence type="ECO:0000313" key="1">
    <source>
        <dbReference type="EnsemblMetazoa" id="AARA014544-PA"/>
    </source>
</evidence>
<reference evidence="1" key="1">
    <citation type="submission" date="2022-08" db="UniProtKB">
        <authorList>
            <consortium name="EnsemblMetazoa"/>
        </authorList>
    </citation>
    <scope>IDENTIFICATION</scope>
    <source>
        <strain evidence="1">Dongola</strain>
    </source>
</reference>
<name>A0A182IGE7_ANOAR</name>